<dbReference type="EMBL" id="KQ980713">
    <property type="protein sequence ID" value="KYN14337.1"/>
    <property type="molecule type" value="Genomic_DNA"/>
</dbReference>
<dbReference type="Proteomes" id="UP000078492">
    <property type="component" value="Unassembled WGS sequence"/>
</dbReference>
<evidence type="ECO:0000313" key="1">
    <source>
        <dbReference type="EMBL" id="KYN14337.1"/>
    </source>
</evidence>
<sequence length="89" mass="10383">MRTLEHTFRQDPAASEQQDISVTETKEGLALPIERADGNYNPINFGHTREYFLHFSADTKQTRILHYVGIREAKRKRKDPFSGVHTRVR</sequence>
<protein>
    <submittedName>
        <fullName evidence="1">Uncharacterized protein</fullName>
    </submittedName>
</protein>
<gene>
    <name evidence="1" type="ORF">ALC57_13504</name>
</gene>
<proteinExistence type="predicted"/>
<reference evidence="1 2" key="1">
    <citation type="submission" date="2015-09" db="EMBL/GenBank/DDBJ databases">
        <title>Trachymyrmex cornetzi WGS genome.</title>
        <authorList>
            <person name="Nygaard S."/>
            <person name="Hu H."/>
            <person name="Boomsma J."/>
            <person name="Zhang G."/>
        </authorList>
    </citation>
    <scope>NUCLEOTIDE SEQUENCE [LARGE SCALE GENOMIC DNA]</scope>
    <source>
        <strain evidence="1">Tcor2-1</strain>
        <tissue evidence="1">Whole body</tissue>
    </source>
</reference>
<organism evidence="1 2">
    <name type="scientific">Trachymyrmex cornetzi</name>
    <dbReference type="NCBI Taxonomy" id="471704"/>
    <lineage>
        <taxon>Eukaryota</taxon>
        <taxon>Metazoa</taxon>
        <taxon>Ecdysozoa</taxon>
        <taxon>Arthropoda</taxon>
        <taxon>Hexapoda</taxon>
        <taxon>Insecta</taxon>
        <taxon>Pterygota</taxon>
        <taxon>Neoptera</taxon>
        <taxon>Endopterygota</taxon>
        <taxon>Hymenoptera</taxon>
        <taxon>Apocrita</taxon>
        <taxon>Aculeata</taxon>
        <taxon>Formicoidea</taxon>
        <taxon>Formicidae</taxon>
        <taxon>Myrmicinae</taxon>
        <taxon>Trachymyrmex</taxon>
    </lineage>
</organism>
<dbReference type="AlphaFoldDB" id="A0A195DNC8"/>
<accession>A0A195DNC8</accession>
<keyword evidence="2" id="KW-1185">Reference proteome</keyword>
<name>A0A195DNC8_9HYME</name>
<evidence type="ECO:0000313" key="2">
    <source>
        <dbReference type="Proteomes" id="UP000078492"/>
    </source>
</evidence>